<evidence type="ECO:0008006" key="3">
    <source>
        <dbReference type="Google" id="ProtNLM"/>
    </source>
</evidence>
<evidence type="ECO:0000313" key="2">
    <source>
        <dbReference type="Proteomes" id="UP000007463"/>
    </source>
</evidence>
<evidence type="ECO:0000313" key="1">
    <source>
        <dbReference type="EMBL" id="AEA44934.1"/>
    </source>
</evidence>
<accession>F2IJ64</accession>
<dbReference type="STRING" id="755732.Fluta_2955"/>
<dbReference type="RefSeq" id="WP_013687703.1">
    <property type="nucleotide sequence ID" value="NC_015321.1"/>
</dbReference>
<keyword evidence="2" id="KW-1185">Reference proteome</keyword>
<dbReference type="Proteomes" id="UP000007463">
    <property type="component" value="Chromosome"/>
</dbReference>
<protein>
    <recommendedName>
        <fullName evidence="3">Nucleotidyltransferase</fullName>
    </recommendedName>
</protein>
<dbReference type="EMBL" id="CP002542">
    <property type="protein sequence ID" value="AEA44934.1"/>
    <property type="molecule type" value="Genomic_DNA"/>
</dbReference>
<dbReference type="eggNOG" id="COG4849">
    <property type="taxonomic scope" value="Bacteria"/>
</dbReference>
<dbReference type="AlphaFoldDB" id="F2IJ64"/>
<name>F2IJ64_FLUTR</name>
<proteinExistence type="predicted"/>
<reference evidence="2" key="2">
    <citation type="submission" date="2011-02" db="EMBL/GenBank/DDBJ databases">
        <title>The complete genome of Fluviicola taffensis DSM 16823.</title>
        <authorList>
            <consortium name="US DOE Joint Genome Institute (JGI-PGF)"/>
            <person name="Lucas S."/>
            <person name="Copeland A."/>
            <person name="Lapidus A."/>
            <person name="Bruce D."/>
            <person name="Goodwin L."/>
            <person name="Pitluck S."/>
            <person name="Kyrpides N."/>
            <person name="Mavromatis K."/>
            <person name="Ivanova N."/>
            <person name="Mikhailova N."/>
            <person name="Pagani I."/>
            <person name="Chertkov O."/>
            <person name="Detter J.C."/>
            <person name="Han C."/>
            <person name="Tapia R."/>
            <person name="Land M."/>
            <person name="Hauser L."/>
            <person name="Markowitz V."/>
            <person name="Cheng J.-F."/>
            <person name="Hugenholtz P."/>
            <person name="Woyke T."/>
            <person name="Wu D."/>
            <person name="Tindall B."/>
            <person name="Pomrenke H.G."/>
            <person name="Brambilla E."/>
            <person name="Klenk H.-P."/>
            <person name="Eisen J.A."/>
        </authorList>
    </citation>
    <scope>NUCLEOTIDE SEQUENCE [LARGE SCALE GENOMIC DNA]</scope>
    <source>
        <strain evidence="2">DSM 16823 / RW262 / RW262</strain>
    </source>
</reference>
<gene>
    <name evidence="1" type="ordered locus">Fluta_2955</name>
</gene>
<organism evidence="1 2">
    <name type="scientific">Fluviicola taffensis (strain DSM 16823 / NCIMB 13979 / RW262)</name>
    <dbReference type="NCBI Taxonomy" id="755732"/>
    <lineage>
        <taxon>Bacteria</taxon>
        <taxon>Pseudomonadati</taxon>
        <taxon>Bacteroidota</taxon>
        <taxon>Flavobacteriia</taxon>
        <taxon>Flavobacteriales</taxon>
        <taxon>Crocinitomicaceae</taxon>
        <taxon>Fluviicola</taxon>
    </lineage>
</organism>
<reference evidence="1 2" key="1">
    <citation type="journal article" date="2011" name="Stand. Genomic Sci.">
        <title>Complete genome sequence of the gliding freshwater bacterium Fluviicola taffensis type strain (RW262).</title>
        <authorList>
            <person name="Woyke T."/>
            <person name="Chertkov O."/>
            <person name="Lapidus A."/>
            <person name="Nolan M."/>
            <person name="Lucas S."/>
            <person name="Del Rio T.G."/>
            <person name="Tice H."/>
            <person name="Cheng J.F."/>
            <person name="Tapia R."/>
            <person name="Han C."/>
            <person name="Goodwin L."/>
            <person name="Pitluck S."/>
            <person name="Liolios K."/>
            <person name="Pagani I."/>
            <person name="Ivanova N."/>
            <person name="Huntemann M."/>
            <person name="Mavromatis K."/>
            <person name="Mikhailova N."/>
            <person name="Pati A."/>
            <person name="Chen A."/>
            <person name="Palaniappan K."/>
            <person name="Land M."/>
            <person name="Hauser L."/>
            <person name="Brambilla E.M."/>
            <person name="Rohde M."/>
            <person name="Mwirichia R."/>
            <person name="Sikorski J."/>
            <person name="Tindall B.J."/>
            <person name="Goker M."/>
            <person name="Bristow J."/>
            <person name="Eisen J.A."/>
            <person name="Markowitz V."/>
            <person name="Hugenholtz P."/>
            <person name="Klenk H.P."/>
            <person name="Kyrpides N.C."/>
        </authorList>
    </citation>
    <scope>NUCLEOTIDE SEQUENCE [LARGE SCALE GENOMIC DNA]</scope>
    <source>
        <strain evidence="2">DSM 16823 / RW262 / RW262</strain>
    </source>
</reference>
<dbReference type="InterPro" id="IPR014942">
    <property type="entry name" value="AbiEii"/>
</dbReference>
<dbReference type="KEGG" id="fte:Fluta_2955"/>
<dbReference type="OrthoDB" id="5918411at2"/>
<dbReference type="HOGENOM" id="CLU_069344_1_0_10"/>
<sequence length="281" mass="32147">MNYSISSDQLTHPLLKPIFQEVNQYFNNTGIQFFVIGAAARDIYMQLFDRESKARLTYDLDLAVAINDWNQFEIVEKGLLSLGSFKKDPDNKQRFIYKDQFSLDIVPFGSIMNHDSKISWPPDDSIEMSVVGFSEVEEATIKVELDNEISIKIATIDGVFYLKIIAWADRNLSGNRDAEDIGFIMKKYLDLHESRASQYYHEVYAEPFSRITGGSVLLAKDIANLINGNLTAKSKFVNIISSQLELEEDSKLINQILETHSELKYDEVHTSLQNLIKELEK</sequence>
<dbReference type="Pfam" id="PF08843">
    <property type="entry name" value="AbiEii"/>
    <property type="match status" value="1"/>
</dbReference>